<accession>A0ABV5LRZ7</accession>
<dbReference type="PROSITE" id="PS51257">
    <property type="entry name" value="PROKAR_LIPOPROTEIN"/>
    <property type="match status" value="1"/>
</dbReference>
<feature type="domain" description="Periplasmic binding protein" evidence="4">
    <location>
        <begin position="54"/>
        <end position="300"/>
    </location>
</feature>
<dbReference type="EMBL" id="JBHMDM010000004">
    <property type="protein sequence ID" value="MFB9376808.1"/>
    <property type="molecule type" value="Genomic_DNA"/>
</dbReference>
<gene>
    <name evidence="5" type="ORF">ACFFVI_07495</name>
</gene>
<evidence type="ECO:0000259" key="4">
    <source>
        <dbReference type="Pfam" id="PF13407"/>
    </source>
</evidence>
<dbReference type="PANTHER" id="PTHR30036:SF7">
    <property type="entry name" value="ABC TRANSPORTER PERIPLASMIC-BINDING PROTEIN YPHF"/>
    <property type="match status" value="1"/>
</dbReference>
<evidence type="ECO:0000313" key="6">
    <source>
        <dbReference type="Proteomes" id="UP001589748"/>
    </source>
</evidence>
<dbReference type="PANTHER" id="PTHR30036">
    <property type="entry name" value="D-XYLOSE-BINDING PERIPLASMIC PROTEIN"/>
    <property type="match status" value="1"/>
</dbReference>
<dbReference type="RefSeq" id="WP_380135735.1">
    <property type="nucleotide sequence ID" value="NZ_JBHLUI010000003.1"/>
</dbReference>
<dbReference type="Pfam" id="PF13407">
    <property type="entry name" value="Peripla_BP_4"/>
    <property type="match status" value="1"/>
</dbReference>
<comment type="subcellular location">
    <subcellularLocation>
        <location evidence="1">Cell envelope</location>
    </subcellularLocation>
</comment>
<dbReference type="InterPro" id="IPR025997">
    <property type="entry name" value="SBP_2_dom"/>
</dbReference>
<dbReference type="InterPro" id="IPR050555">
    <property type="entry name" value="Bact_Solute-Bind_Prot2"/>
</dbReference>
<evidence type="ECO:0000256" key="3">
    <source>
        <dbReference type="SAM" id="SignalP"/>
    </source>
</evidence>
<comment type="similarity">
    <text evidence="2">Belongs to the bacterial solute-binding protein 2 family.</text>
</comment>
<organism evidence="5 6">
    <name type="scientific">Kineococcus gynurae</name>
    <dbReference type="NCBI Taxonomy" id="452979"/>
    <lineage>
        <taxon>Bacteria</taxon>
        <taxon>Bacillati</taxon>
        <taxon>Actinomycetota</taxon>
        <taxon>Actinomycetes</taxon>
        <taxon>Kineosporiales</taxon>
        <taxon>Kineosporiaceae</taxon>
        <taxon>Kineococcus</taxon>
    </lineage>
</organism>
<protein>
    <submittedName>
        <fullName evidence="5">Substrate-binding domain-containing protein</fullName>
    </submittedName>
</protein>
<feature type="chain" id="PRO_5046437141" evidence="3">
    <location>
        <begin position="32"/>
        <end position="335"/>
    </location>
</feature>
<proteinExistence type="inferred from homology"/>
<feature type="signal peptide" evidence="3">
    <location>
        <begin position="1"/>
        <end position="31"/>
    </location>
</feature>
<name>A0ABV5LRZ7_9ACTN</name>
<dbReference type="Proteomes" id="UP001589748">
    <property type="component" value="Unassembled WGS sequence"/>
</dbReference>
<keyword evidence="3" id="KW-0732">Signal</keyword>
<evidence type="ECO:0000313" key="5">
    <source>
        <dbReference type="EMBL" id="MFB9376808.1"/>
    </source>
</evidence>
<comment type="caution">
    <text evidence="5">The sequence shown here is derived from an EMBL/GenBank/DDBJ whole genome shotgun (WGS) entry which is preliminary data.</text>
</comment>
<sequence length="335" mass="34388">MFKNRGRVRVTAALFGVLALGIAGCSSTGGAEDTGGDGGNTGGGVSTPEYKVALITHAAAGDTFWDIIRKGAQAAADKDNIDLQYTNNDDATQQATLIQNAVDAKVDAIAVTAPNADAIQGALANATAAGIPIIGLNAGYGTWKDLGMIGYFGQDETIAGTAAGERLAEDGAKKVLCVIQAQGQSQLEARCDGVTKGLGSAGTVERIYINGTDSSASETTITAKLQEDPSIDHVMTLGAQFGLIAVQAKDTAGSSAKIATFDTSGELVQAIKDKKVEWAIDQQPYLQGYEAIDSAWLYLTNANTIGGGQAVNTGPAFIDSTNIDAVSEYAAKGTR</sequence>
<dbReference type="SUPFAM" id="SSF53822">
    <property type="entry name" value="Periplasmic binding protein-like I"/>
    <property type="match status" value="1"/>
</dbReference>
<dbReference type="Gene3D" id="3.40.50.2300">
    <property type="match status" value="2"/>
</dbReference>
<keyword evidence="6" id="KW-1185">Reference proteome</keyword>
<reference evidence="5 6" key="1">
    <citation type="submission" date="2024-09" db="EMBL/GenBank/DDBJ databases">
        <authorList>
            <person name="Sun Q."/>
            <person name="Mori K."/>
        </authorList>
    </citation>
    <scope>NUCLEOTIDE SEQUENCE [LARGE SCALE GENOMIC DNA]</scope>
    <source>
        <strain evidence="5 6">TISTR 1856</strain>
    </source>
</reference>
<evidence type="ECO:0000256" key="1">
    <source>
        <dbReference type="ARBA" id="ARBA00004196"/>
    </source>
</evidence>
<evidence type="ECO:0000256" key="2">
    <source>
        <dbReference type="ARBA" id="ARBA00007639"/>
    </source>
</evidence>
<dbReference type="InterPro" id="IPR028082">
    <property type="entry name" value="Peripla_BP_I"/>
</dbReference>